<evidence type="ECO:0000256" key="3">
    <source>
        <dbReference type="ARBA" id="ARBA00022723"/>
    </source>
</evidence>
<dbReference type="Gene3D" id="1.10.150.900">
    <property type="match status" value="2"/>
</dbReference>
<accession>A0ABM5J8G5</accession>
<evidence type="ECO:0000256" key="2">
    <source>
        <dbReference type="ARBA" id="ARBA00022490"/>
    </source>
</evidence>
<keyword evidence="4" id="KW-0862">Zinc</keyword>
<proteinExistence type="predicted"/>
<dbReference type="Gene3D" id="3.30.70.360">
    <property type="match status" value="2"/>
</dbReference>
<dbReference type="Pfam" id="PF07687">
    <property type="entry name" value="M20_dimer"/>
    <property type="match status" value="2"/>
</dbReference>
<dbReference type="PANTHER" id="PTHR45892">
    <property type="entry name" value="AMINOACYLASE-1"/>
    <property type="match status" value="1"/>
</dbReference>
<reference evidence="7" key="1">
    <citation type="journal article" date="2021" name="Elife">
        <title>Highly contiguous assemblies of 101 drosophilid genomes.</title>
        <authorList>
            <person name="Kim B.Y."/>
            <person name="Wang J.R."/>
            <person name="Miller D.E."/>
            <person name="Barmina O."/>
            <person name="Delaney E."/>
            <person name="Thompson A."/>
            <person name="Comeault A.A."/>
            <person name="Peede D."/>
            <person name="D'Agostino E.R."/>
            <person name="Pelaez J."/>
            <person name="Aguilar J.M."/>
            <person name="Haji D."/>
            <person name="Matsunaga T."/>
            <person name="Armstrong E.E."/>
            <person name="Zych M."/>
            <person name="Ogawa Y."/>
            <person name="Stamenkovic-Radak M."/>
            <person name="Jelic M."/>
            <person name="Veselinovic M.S."/>
            <person name="Tanaskovic M."/>
            <person name="Eric P."/>
            <person name="Gao J.J."/>
            <person name="Katoh T.K."/>
            <person name="Toda M.J."/>
            <person name="Watabe H."/>
            <person name="Watada M."/>
            <person name="Davis J.S."/>
            <person name="Moyle L.C."/>
            <person name="Manoli G."/>
            <person name="Bertolini E."/>
            <person name="Kostal V."/>
            <person name="Hawley R.S."/>
            <person name="Takahashi A."/>
            <person name="Jones C.D."/>
            <person name="Price D.K."/>
            <person name="Whiteman N."/>
            <person name="Kopp A."/>
            <person name="Matute D.R."/>
            <person name="Petrov D.A."/>
        </authorList>
    </citation>
    <scope>NUCLEOTIDE SEQUENCE [LARGE SCALE GENOMIC DNA]</scope>
</reference>
<dbReference type="Proteomes" id="UP001652680">
    <property type="component" value="Unassembled WGS sequence"/>
</dbReference>
<dbReference type="InterPro" id="IPR010159">
    <property type="entry name" value="N-acyl_aa_amidohydrolase"/>
</dbReference>
<comment type="cofactor">
    <cofactor evidence="1">
        <name>Zn(2+)</name>
        <dbReference type="ChEBI" id="CHEBI:29105"/>
    </cofactor>
</comment>
<dbReference type="NCBIfam" id="TIGR01880">
    <property type="entry name" value="Ac-peptdase-euk"/>
    <property type="match status" value="2"/>
</dbReference>
<reference evidence="6" key="2">
    <citation type="submission" date="2025-05" db="UniProtKB">
        <authorList>
            <consortium name="EnsemblMetazoa"/>
        </authorList>
    </citation>
    <scope>IDENTIFICATION</scope>
</reference>
<feature type="domain" description="Peptidase M20 dimerisation" evidence="5">
    <location>
        <begin position="593"/>
        <end position="698"/>
    </location>
</feature>
<dbReference type="SUPFAM" id="SSF53187">
    <property type="entry name" value="Zn-dependent exopeptidases"/>
    <property type="match status" value="2"/>
</dbReference>
<organism evidence="6 7">
    <name type="scientific">Drosophila rhopaloa</name>
    <name type="common">Fruit fly</name>
    <dbReference type="NCBI Taxonomy" id="1041015"/>
    <lineage>
        <taxon>Eukaryota</taxon>
        <taxon>Metazoa</taxon>
        <taxon>Ecdysozoa</taxon>
        <taxon>Arthropoda</taxon>
        <taxon>Hexapoda</taxon>
        <taxon>Insecta</taxon>
        <taxon>Pterygota</taxon>
        <taxon>Neoptera</taxon>
        <taxon>Endopterygota</taxon>
        <taxon>Diptera</taxon>
        <taxon>Brachycera</taxon>
        <taxon>Muscomorpha</taxon>
        <taxon>Ephydroidea</taxon>
        <taxon>Drosophilidae</taxon>
        <taxon>Drosophila</taxon>
        <taxon>Sophophora</taxon>
    </lineage>
</organism>
<evidence type="ECO:0000313" key="6">
    <source>
        <dbReference type="EnsemblMetazoa" id="XP_044315133.1"/>
    </source>
</evidence>
<feature type="domain" description="Peptidase M20 dimerisation" evidence="5">
    <location>
        <begin position="187"/>
        <end position="297"/>
    </location>
</feature>
<dbReference type="CDD" id="cd05646">
    <property type="entry name" value="M20_AcylaseI_like"/>
    <property type="match status" value="2"/>
</dbReference>
<dbReference type="GeneID" id="108040455"/>
<dbReference type="InterPro" id="IPR052083">
    <property type="entry name" value="Aminoacylase-1_M20A"/>
</dbReference>
<evidence type="ECO:0000256" key="1">
    <source>
        <dbReference type="ARBA" id="ARBA00001947"/>
    </source>
</evidence>
<protein>
    <recommendedName>
        <fullName evidence="5">Peptidase M20 dimerisation domain-containing protein</fullName>
    </recommendedName>
</protein>
<dbReference type="Pfam" id="PF01546">
    <property type="entry name" value="Peptidase_M20"/>
    <property type="match status" value="2"/>
</dbReference>
<evidence type="ECO:0000313" key="7">
    <source>
        <dbReference type="Proteomes" id="UP001652680"/>
    </source>
</evidence>
<name>A0ABM5J8G5_DRORH</name>
<dbReference type="EnsemblMetazoa" id="XM_044459198.1">
    <property type="protein sequence ID" value="XP_044315133.1"/>
    <property type="gene ID" value="LOC108040455"/>
</dbReference>
<evidence type="ECO:0000256" key="4">
    <source>
        <dbReference type="ARBA" id="ARBA00022833"/>
    </source>
</evidence>
<dbReference type="InterPro" id="IPR011650">
    <property type="entry name" value="Peptidase_M20_dimer"/>
</dbReference>
<dbReference type="InterPro" id="IPR002933">
    <property type="entry name" value="Peptidase_M20"/>
</dbReference>
<dbReference type="Gene3D" id="3.40.630.10">
    <property type="entry name" value="Zn peptidases"/>
    <property type="match status" value="2"/>
</dbReference>
<dbReference type="InterPro" id="IPR036264">
    <property type="entry name" value="Bact_exopeptidase_dim_dom"/>
</dbReference>
<keyword evidence="2" id="KW-0963">Cytoplasm</keyword>
<keyword evidence="7" id="KW-1185">Reference proteome</keyword>
<dbReference type="SUPFAM" id="SSF55031">
    <property type="entry name" value="Bacterial exopeptidase dimerisation domain"/>
    <property type="match status" value="2"/>
</dbReference>
<dbReference type="PANTHER" id="PTHR45892:SF1">
    <property type="entry name" value="AMINOACYLASE-1"/>
    <property type="match status" value="1"/>
</dbReference>
<dbReference type="RefSeq" id="XP_044315133.1">
    <property type="nucleotide sequence ID" value="XM_044459198.1"/>
</dbReference>
<sequence>MSTEKWEDNEEIKIFREYLRIATVQPDVDYTECVEFLKRQAHSLDLPVDVIHPVEGKPVVIIKWLGTEPELPSIILNSHMDVVPVFRDKWTHDPFAADIDDEGRIFARGTQDMKSVGTGYLGAIRLLKASGVQPKRNIFVTFVPDEEIGGELGMQEFVKTEYYSNMNVGFSLDEGGTSEVDLFYVFYAERMRWGLKLNFSGTSGHGSMLLPSTAGVKLNYVLNKLTEFRESQVQRLARDQTINIGDVTTINLTQLSGGVQSNVVPPHFEAVFDMRLSITLDVVAFEKQIHDWCEEAGGGIEISFDEKEPYVAPTKIDDSNPFWLAFKAATDELGLKIYPIVCPGATDSRNIRAQGIPALGFSPIKNTTMRIHDHDEYLGADTYLKGIQIYKKILGNLAEKMSSEKWENNDEIKIFREYLRIPTVHPDVDYTACVEFLQRQASSLNLPVEVVYPAVQTKPVVIIKWLGSQPELSSIILNSHTDVVPVFRDKWTHDPFAADIDEEGRIFARGTQDMKSVGTQYLGAIRLLKASGFQPKRTLYVTFVPDEETGGELGMAEFVKTDYYKQMNVGFSLDEGATSASDVHHLFFAERLRWGLRLKVSGTSGHGSLLLPNTAGVKLNYVLNKLTVFRTSQVDSLAKDTSLSFGDVTTVNLTQLSGGVQSNVVPPLFEAVFDMRIAITVDVVAFEKQIRDWCEEAGGGIDIDFFRKEPFIGPTKLDESNPYWLAVKTAIDELGLKIHPIVCPGATDSRYIRKNGTPAIGFSPIINTTMRIHDHDEFLQADVYLNGIQVYKKIIQNLAEV</sequence>
<evidence type="ECO:0000259" key="5">
    <source>
        <dbReference type="Pfam" id="PF07687"/>
    </source>
</evidence>
<keyword evidence="3" id="KW-0479">Metal-binding</keyword>